<dbReference type="GO" id="GO:0003677">
    <property type="term" value="F:DNA binding"/>
    <property type="evidence" value="ECO:0007669"/>
    <property type="project" value="InterPro"/>
</dbReference>
<dbReference type="PANTHER" id="PTHR14950:SF37">
    <property type="entry name" value="ENDORIBONUCLEASE DICER"/>
    <property type="match status" value="1"/>
</dbReference>
<dbReference type="Pfam" id="PF04851">
    <property type="entry name" value="ResIII"/>
    <property type="match status" value="1"/>
</dbReference>
<dbReference type="Gene3D" id="1.10.1520.10">
    <property type="entry name" value="Ribonuclease III domain"/>
    <property type="match status" value="2"/>
</dbReference>
<evidence type="ECO:0000256" key="7">
    <source>
        <dbReference type="ARBA" id="ARBA00022840"/>
    </source>
</evidence>
<dbReference type="InterPro" id="IPR036389">
    <property type="entry name" value="RNase_III_sf"/>
</dbReference>
<evidence type="ECO:0000256" key="4">
    <source>
        <dbReference type="ARBA" id="ARBA00022741"/>
    </source>
</evidence>
<evidence type="ECO:0000313" key="17">
    <source>
        <dbReference type="EMBL" id="OMJ25763.1"/>
    </source>
</evidence>
<dbReference type="GO" id="GO:0003723">
    <property type="term" value="F:RNA binding"/>
    <property type="evidence" value="ECO:0007669"/>
    <property type="project" value="UniProtKB-UniRule"/>
</dbReference>
<dbReference type="GO" id="GO:0006396">
    <property type="term" value="P:RNA processing"/>
    <property type="evidence" value="ECO:0007669"/>
    <property type="project" value="InterPro"/>
</dbReference>
<keyword evidence="7" id="KW-0067">ATP-binding</keyword>
<dbReference type="InterPro" id="IPR014001">
    <property type="entry name" value="Helicase_ATP-bd"/>
</dbReference>
<dbReference type="Pfam" id="PF03368">
    <property type="entry name" value="Dicer_dimer"/>
    <property type="match status" value="1"/>
</dbReference>
<dbReference type="GO" id="GO:0005524">
    <property type="term" value="F:ATP binding"/>
    <property type="evidence" value="ECO:0007669"/>
    <property type="project" value="UniProtKB-KW"/>
</dbReference>
<dbReference type="InterPro" id="IPR005034">
    <property type="entry name" value="Dicer_dimerisation"/>
</dbReference>
<feature type="domain" description="RNase III" evidence="13">
    <location>
        <begin position="1518"/>
        <end position="1607"/>
    </location>
</feature>
<dbReference type="PROSITE" id="PS00517">
    <property type="entry name" value="RNASE_3_1"/>
    <property type="match status" value="1"/>
</dbReference>
<dbReference type="SUPFAM" id="SSF69065">
    <property type="entry name" value="RNase III domain-like"/>
    <property type="match status" value="2"/>
</dbReference>
<comment type="cofactor">
    <cofactor evidence="1">
        <name>Mn(2+)</name>
        <dbReference type="ChEBI" id="CHEBI:29035"/>
    </cofactor>
</comment>
<dbReference type="SMART" id="SM00490">
    <property type="entry name" value="HELICc"/>
    <property type="match status" value="1"/>
</dbReference>
<evidence type="ECO:0000259" key="13">
    <source>
        <dbReference type="PROSITE" id="PS50142"/>
    </source>
</evidence>
<dbReference type="Gene3D" id="3.40.50.300">
    <property type="entry name" value="P-loop containing nucleotide triphosphate hydrolases"/>
    <property type="match status" value="2"/>
</dbReference>
<keyword evidence="6" id="KW-0347">Helicase</keyword>
<proteinExistence type="inferred from homology"/>
<dbReference type="EMBL" id="LSSM01001580">
    <property type="protein sequence ID" value="OMJ25763.1"/>
    <property type="molecule type" value="Genomic_DNA"/>
</dbReference>
<keyword evidence="4" id="KW-0547">Nucleotide-binding</keyword>
<keyword evidence="18" id="KW-1185">Reference proteome</keyword>
<evidence type="ECO:0000256" key="11">
    <source>
        <dbReference type="PROSITE-ProRule" id="PRU00657"/>
    </source>
</evidence>
<evidence type="ECO:0000256" key="8">
    <source>
        <dbReference type="ARBA" id="ARBA00022842"/>
    </source>
</evidence>
<dbReference type="GO" id="GO:0004386">
    <property type="term" value="F:helicase activity"/>
    <property type="evidence" value="ECO:0007669"/>
    <property type="project" value="UniProtKB-KW"/>
</dbReference>
<dbReference type="Gene3D" id="3.30.160.380">
    <property type="entry name" value="Dicer dimerisation domain"/>
    <property type="match status" value="1"/>
</dbReference>
<evidence type="ECO:0000256" key="12">
    <source>
        <dbReference type="SAM" id="MobiDB-lite"/>
    </source>
</evidence>
<dbReference type="PROSITE" id="PS50142">
    <property type="entry name" value="RNASE_3_2"/>
    <property type="match status" value="2"/>
</dbReference>
<dbReference type="Proteomes" id="UP000187429">
    <property type="component" value="Unassembled WGS sequence"/>
</dbReference>
<dbReference type="InterPro" id="IPR027417">
    <property type="entry name" value="P-loop_NTPase"/>
</dbReference>
<keyword evidence="11" id="KW-0694">RNA-binding</keyword>
<keyword evidence="5" id="KW-0378">Hydrolase</keyword>
<dbReference type="SUPFAM" id="SSF52540">
    <property type="entry name" value="P-loop containing nucleoside triphosphate hydrolases"/>
    <property type="match status" value="1"/>
</dbReference>
<dbReference type="Pfam" id="PF00636">
    <property type="entry name" value="Ribonuclease_3"/>
    <property type="match status" value="2"/>
</dbReference>
<evidence type="ECO:0000259" key="16">
    <source>
        <dbReference type="PROSITE" id="PS51327"/>
    </source>
</evidence>
<dbReference type="CDD" id="cd00593">
    <property type="entry name" value="RIBOc"/>
    <property type="match status" value="2"/>
</dbReference>
<dbReference type="GO" id="GO:0004525">
    <property type="term" value="F:ribonuclease III activity"/>
    <property type="evidence" value="ECO:0007669"/>
    <property type="project" value="InterPro"/>
</dbReference>
<dbReference type="SMART" id="SM00535">
    <property type="entry name" value="RIBOc"/>
    <property type="match status" value="2"/>
</dbReference>
<evidence type="ECO:0000313" key="18">
    <source>
        <dbReference type="Proteomes" id="UP000187429"/>
    </source>
</evidence>
<feature type="domain" description="Helicase C-terminal" evidence="15">
    <location>
        <begin position="459"/>
        <end position="632"/>
    </location>
</feature>
<feature type="domain" description="RNase III" evidence="13">
    <location>
        <begin position="2101"/>
        <end position="2341"/>
    </location>
</feature>
<feature type="compositionally biased region" description="Basic and acidic residues" evidence="12">
    <location>
        <begin position="901"/>
        <end position="915"/>
    </location>
</feature>
<dbReference type="PANTHER" id="PTHR14950">
    <property type="entry name" value="DICER-RELATED"/>
    <property type="match status" value="1"/>
</dbReference>
<reference evidence="18" key="1">
    <citation type="submission" date="2017-01" db="EMBL/GenBank/DDBJ databases">
        <authorList>
            <person name="Wang Y."/>
            <person name="White M."/>
            <person name="Kvist S."/>
            <person name="Moncalvo J.-M."/>
        </authorList>
    </citation>
    <scope>NUCLEOTIDE SEQUENCE [LARGE SCALE GENOMIC DNA]</scope>
    <source>
        <strain evidence="18">ID-206-W2</strain>
    </source>
</reference>
<dbReference type="InterPro" id="IPR000999">
    <property type="entry name" value="RNase_III_dom"/>
</dbReference>
<dbReference type="PROSITE" id="PS51192">
    <property type="entry name" value="HELICASE_ATP_BIND_1"/>
    <property type="match status" value="1"/>
</dbReference>
<sequence>MAVEHLSAFDYINPGYTNYSTTGNVYEQNSYIDTLNNSLDPSFENFELDKDAVVLKESDFIFDFSELSNGVEPRDYQKDLFLRSLNKNTIIVLETGSGKTLIASMIIEYLGINRNTLDFGNFSTAPRVNAHNNVKLSFFLCNTTILVEQQGKSLLETTNRTIKIYKSRGKHTQYSCKEWRECWESAQVHVMTSQTLLNCLRHGFILISEIMLLIFDECHNSRKGTPYNRIMREFYDLSQIDSRPRIFGMTASTANAYESMEYSVNRIQQTMDSEIQTLSSTNSKFTGNSNITNVTLEYDIDFSSNNEWLGDLIFSQIKSYKEINSIKSEVDYLKKELGYYAGLYVMHALTTYWKDLVFKPGASQVELQDRLFGQSEEYHSSNYTSDEKFIPTSDFMIKEINNAIKLIYSYSGLDNVLFINRNPKKNINNFLEYDYDHLFMPGTHSWTSSKPYLTSKVNVLLQFLIKYKNSNQLNTSQDSFCAIIFVNRRSTAYALSLIIQSLSEFDFIKCEPFIGNGNIKKKPILQALNLVTNSKKRMTQLELMSTLERFKTGKTNLLVATQVAEEGLDVSMCNLVIRFDPALTLVSFVQARGRARHLLSEYVIMVPRNIPQVKKEFNLSKQQKSNKFDSFENIIDKSSHRDISHYNSLASMEKDFNSFSSSANVFSQNDAKSNLTEGQISIEISFNVEIPKGFLEIAEEMRVETCISLSPELEDVLKSLAYQIQSSAINGKIEKSYFKVPETGAQLTTNSAKVVLNKYVQSLPKDFYTDCKISYELEEIKSKFRYKLALPGSSTIRLVIGPWSNSNKSAKQSAIFYSVIVLFFYGALNDYLMPVDLKTSYLRHSIKKNILGNAYSDLENIISNKYCVNVFDPFSAKKSNSSSPTKSSPTPVHTTNTSHSQESKISMDKKRKFDSSDCYQTKTKKNTSTNSEPILGNGAISYETFNPTHWSPATFYSKCSSIFSSSKKYLDLYVYVCDLNPFSFENENLNQKLGLNETHLPNGKYNDDLLLLAFFVNPIPKDLTIPIYSEIGSNIPKFYRFDPLSTKNISSNNPFNRYLNMSFESKARDDPFDPNYNKLTLSIDEWDKLVLYTSSIFSLIYQTEFRIDPKDASYAFSPPTKEFEAKLLSTLKKRRDFRVEKYNFNAPKNLKIFNTFLEFTNSLPSFTDRDIDWAQIRQFLYDPNRLTSFHISKWEEIFDKCVIVSDINKFSLCTAKNSLQATSNDTIIDILSELGSNSKKENETQDKIFEEFCKSFDISPKSSNIYNVLQSLISNKAISIRLIDYLFQNSLIFNDLNYSLVTDCSLIQVETLEFPIDYTRSQGVHNTSPLKKIDPNTTNTIFFEHKTSLEQSKAYNKLLPNPLNDLRDKLTRFKKSLEVPGLSDKEIESLEIKIFNCIANYVRSAVTIPSLTRVLNWSVGQIHLLSVLPSLMHRLHSTLIHCDVSEALNLPISPYSLPSDLGCSDSEDSILSDDIGFNFNDEVITVKDLFALSSKFPKLSIKSFGNKQKYKDSKDEYLNEVVFNNYHELNTLPSWLYRTALTSQVASDDVNYQRLEMLGDSVLKLLIATQLFAGLIPLISHEGILSSYTGLLVSNNFLAKISRKTGLCYGVWCSRFESKSHFPPGKGWRRSVFPLPKTISYSSQPWSYERGCTSRVYNYDNFSDRFIYSDCICKPILVDYNISKPKPSSSAGVLDRIGTDLNCKNTGASEYYTRDFLNPKPNSFRNFSYNDNKITKTIPPDSQEISSFEEESNQISLSDIILFSNLAKLNSEKHPLHLENNLTTNTKNNFINSESGPGLENKDALYYINKNNISLEVSMDKSDSFTANSNIFTKDSLLALNNNIPSESSCLLKNPSYLILENQHDYLPHQSSISNFLSKTKGEMGLKHLDRDDKKKPSDTCKSSNSLPISSSISLNEKSLSDLMDLINPEQKIDVFKENTSTNCEIDYANHQGQPNPKPCHMESTNMDQNYPKPIHYFFPTKKPPSFVGTKPKHPFHKQHFKLTSETPAFSKLALKTQADLVESVLGASYKFSGIELAFKTAKSLGMVKSNWNEWNDLYESFNSLLKRDQLDESKISNNPFRAKIRVDSPTNIIVQKYDKVKHVESILGYKFKNPSILVEALTHSSASKTDTSSYERLEFLGDAVISMLITDYYYDKIKVKKPLSPHIITLVKHVAVSNSVLGLISLLHNFHTFLLFDSNVLANEIEAYVSSINLCVSNWKNQKITSNSTIFNQKTSVKNVFNLSSNNDIGSKSCNSNENSFKVKLRKPMETILYSSDENEDKDDNNYNLLKNLISQNEDADDLNLEWLDLPPELWAESDPPKTMGDIHESLMGAVFVDSGFSFKVVEKVFNKIFLPFIKKYVGPHQITLNSVIHIQMLIQSKKCTSFKFETMGLDDAIKNPKINSMVTKHNKKFKKLDIYKNTNDNTALQLSKKSAFNSFLASKGTAEESTKFLANSPMIPNLVELKKTGRAPTVTFLTLHKREIIGFGGGLNTKKSKARAANQAVSNWDSDSIYSILNVIEGCCNCAESNMNTSVNDF</sequence>
<dbReference type="InterPro" id="IPR038248">
    <property type="entry name" value="Dicer_dimer_sf"/>
</dbReference>
<comment type="caution">
    <text evidence="17">The sequence shown here is derived from an EMBL/GenBank/DDBJ whole genome shotgun (WGS) entry which is preliminary data.</text>
</comment>
<evidence type="ECO:0000259" key="15">
    <source>
        <dbReference type="PROSITE" id="PS51194"/>
    </source>
</evidence>
<name>A0A1R1YFU5_9FUNG</name>
<evidence type="ECO:0000256" key="2">
    <source>
        <dbReference type="ARBA" id="ARBA00022723"/>
    </source>
</evidence>
<feature type="domain" description="Dicer dsRNA-binding fold" evidence="16">
    <location>
        <begin position="752"/>
        <end position="842"/>
    </location>
</feature>
<dbReference type="InterPro" id="IPR006935">
    <property type="entry name" value="Helicase/UvrB_N"/>
</dbReference>
<accession>A0A1R1YFU5</accession>
<feature type="region of interest" description="Disordered" evidence="12">
    <location>
        <begin position="876"/>
        <end position="930"/>
    </location>
</feature>
<dbReference type="SMART" id="SM00487">
    <property type="entry name" value="DEXDc"/>
    <property type="match status" value="1"/>
</dbReference>
<protein>
    <submittedName>
        <fullName evidence="17">Dicer-like protein 1</fullName>
    </submittedName>
</protein>
<dbReference type="PROSITE" id="PS51327">
    <property type="entry name" value="DICER_DSRBF"/>
    <property type="match status" value="1"/>
</dbReference>
<dbReference type="OrthoDB" id="416741at2759"/>
<feature type="domain" description="Helicase ATP-binding" evidence="14">
    <location>
        <begin position="80"/>
        <end position="271"/>
    </location>
</feature>
<evidence type="ECO:0000256" key="9">
    <source>
        <dbReference type="ARBA" id="ARBA00023158"/>
    </source>
</evidence>
<evidence type="ECO:0000256" key="6">
    <source>
        <dbReference type="ARBA" id="ARBA00022806"/>
    </source>
</evidence>
<evidence type="ECO:0000256" key="3">
    <source>
        <dbReference type="ARBA" id="ARBA00022737"/>
    </source>
</evidence>
<keyword evidence="9" id="KW-0943">RNA-mediated gene silencing</keyword>
<gene>
    <name evidence="17" type="ORF">AYI69_g4188</name>
</gene>
<evidence type="ECO:0000256" key="10">
    <source>
        <dbReference type="ARBA" id="ARBA00023211"/>
    </source>
</evidence>
<dbReference type="PROSITE" id="PS51194">
    <property type="entry name" value="HELICASE_CTER"/>
    <property type="match status" value="1"/>
</dbReference>
<dbReference type="Pfam" id="PF00271">
    <property type="entry name" value="Helicase_C"/>
    <property type="match status" value="1"/>
</dbReference>
<evidence type="ECO:0000256" key="5">
    <source>
        <dbReference type="ARBA" id="ARBA00022801"/>
    </source>
</evidence>
<feature type="compositionally biased region" description="Low complexity" evidence="12">
    <location>
        <begin position="876"/>
        <end position="895"/>
    </location>
</feature>
<dbReference type="GO" id="GO:0031047">
    <property type="term" value="P:regulatory ncRNA-mediated gene silencing"/>
    <property type="evidence" value="ECO:0007669"/>
    <property type="project" value="UniProtKB-KW"/>
</dbReference>
<evidence type="ECO:0000259" key="14">
    <source>
        <dbReference type="PROSITE" id="PS51192"/>
    </source>
</evidence>
<feature type="compositionally biased region" description="Basic and acidic residues" evidence="12">
    <location>
        <begin position="1887"/>
        <end position="1899"/>
    </location>
</feature>
<keyword evidence="10" id="KW-0464">Manganese</keyword>
<organism evidence="17 18">
    <name type="scientific">Smittium culicis</name>
    <dbReference type="NCBI Taxonomy" id="133412"/>
    <lineage>
        <taxon>Eukaryota</taxon>
        <taxon>Fungi</taxon>
        <taxon>Fungi incertae sedis</taxon>
        <taxon>Zoopagomycota</taxon>
        <taxon>Kickxellomycotina</taxon>
        <taxon>Harpellomycetes</taxon>
        <taxon>Harpellales</taxon>
        <taxon>Legeriomycetaceae</taxon>
        <taxon>Smittium</taxon>
    </lineage>
</organism>
<dbReference type="InterPro" id="IPR001650">
    <property type="entry name" value="Helicase_C-like"/>
</dbReference>
<keyword evidence="8" id="KW-0460">Magnesium</keyword>
<keyword evidence="3" id="KW-0677">Repeat</keyword>
<comment type="similarity">
    <text evidence="11">Belongs to the helicase family. Dicer subfamily.</text>
</comment>
<keyword evidence="2" id="KW-0479">Metal-binding</keyword>
<feature type="region of interest" description="Disordered" evidence="12">
    <location>
        <begin position="1887"/>
        <end position="1907"/>
    </location>
</feature>
<evidence type="ECO:0000256" key="1">
    <source>
        <dbReference type="ARBA" id="ARBA00001936"/>
    </source>
</evidence>
<dbReference type="GO" id="GO:0046872">
    <property type="term" value="F:metal ion binding"/>
    <property type="evidence" value="ECO:0007669"/>
    <property type="project" value="UniProtKB-KW"/>
</dbReference>